<dbReference type="Proteomes" id="UP000007460">
    <property type="component" value="Chromosome"/>
</dbReference>
<dbReference type="GO" id="GO:0015833">
    <property type="term" value="P:peptide transport"/>
    <property type="evidence" value="ECO:0007669"/>
    <property type="project" value="TreeGrafter"/>
</dbReference>
<dbReference type="RefSeq" id="WP_013044940.1">
    <property type="nucleotide sequence ID" value="NC_014010.1"/>
</dbReference>
<gene>
    <name evidence="7" type="ordered locus">SAR116_0067</name>
</gene>
<dbReference type="PANTHER" id="PTHR30290">
    <property type="entry name" value="PERIPLASMIC BINDING COMPONENT OF ABC TRANSPORTER"/>
    <property type="match status" value="1"/>
</dbReference>
<dbReference type="PIRSF" id="PIRSF002741">
    <property type="entry name" value="MppA"/>
    <property type="match status" value="1"/>
</dbReference>
<proteinExistence type="inferred from homology"/>
<dbReference type="EMBL" id="CP001751">
    <property type="protein sequence ID" value="ADE38310.1"/>
    <property type="molecule type" value="Genomic_DNA"/>
</dbReference>
<evidence type="ECO:0000313" key="7">
    <source>
        <dbReference type="EMBL" id="ADE38310.1"/>
    </source>
</evidence>
<evidence type="ECO:0000259" key="6">
    <source>
        <dbReference type="Pfam" id="PF00496"/>
    </source>
</evidence>
<dbReference type="eggNOG" id="COG0747">
    <property type="taxonomic scope" value="Bacteria"/>
</dbReference>
<dbReference type="GO" id="GO:1904680">
    <property type="term" value="F:peptide transmembrane transporter activity"/>
    <property type="evidence" value="ECO:0007669"/>
    <property type="project" value="TreeGrafter"/>
</dbReference>
<name>D5BNP3_PUNMI</name>
<dbReference type="Gene3D" id="3.90.76.10">
    <property type="entry name" value="Dipeptide-binding Protein, Domain 1"/>
    <property type="match status" value="1"/>
</dbReference>
<organism evidence="7 8">
    <name type="scientific">Puniceispirillum marinum (strain IMCC1322)</name>
    <dbReference type="NCBI Taxonomy" id="488538"/>
    <lineage>
        <taxon>Bacteria</taxon>
        <taxon>Pseudomonadati</taxon>
        <taxon>Pseudomonadota</taxon>
        <taxon>Alphaproteobacteria</taxon>
        <taxon>Candidatus Puniceispirillales</taxon>
        <taxon>Candidatus Puniceispirillaceae</taxon>
        <taxon>Candidatus Puniceispirillum</taxon>
    </lineage>
</organism>
<evidence type="ECO:0000256" key="1">
    <source>
        <dbReference type="ARBA" id="ARBA00004418"/>
    </source>
</evidence>
<feature type="domain" description="Solute-binding protein family 5" evidence="6">
    <location>
        <begin position="69"/>
        <end position="400"/>
    </location>
</feature>
<dbReference type="Pfam" id="PF00496">
    <property type="entry name" value="SBP_bac_5"/>
    <property type="match status" value="1"/>
</dbReference>
<dbReference type="STRING" id="488538.SAR116_0067"/>
<reference evidence="7 8" key="1">
    <citation type="journal article" date="2010" name="J. Bacteriol.">
        <title>Complete genome sequence of "Candidatus Puniceispirillum marinum" IMCC1322, a representative of the SAR116 clade in the Alphaproteobacteria.</title>
        <authorList>
            <person name="Oh H.M."/>
            <person name="Kwon K.K."/>
            <person name="Kang I."/>
            <person name="Kang S.G."/>
            <person name="Lee J.H."/>
            <person name="Kim S.J."/>
            <person name="Cho J.C."/>
        </authorList>
    </citation>
    <scope>NUCLEOTIDE SEQUENCE [LARGE SCALE GENOMIC DNA]</scope>
    <source>
        <strain evidence="7 8">IMCC1322</strain>
    </source>
</reference>
<dbReference type="GO" id="GO:0030288">
    <property type="term" value="C:outer membrane-bounded periplasmic space"/>
    <property type="evidence" value="ECO:0007669"/>
    <property type="project" value="UniProtKB-ARBA"/>
</dbReference>
<dbReference type="GO" id="GO:0043190">
    <property type="term" value="C:ATP-binding cassette (ABC) transporter complex"/>
    <property type="evidence" value="ECO:0007669"/>
    <property type="project" value="InterPro"/>
</dbReference>
<evidence type="ECO:0000256" key="4">
    <source>
        <dbReference type="ARBA" id="ARBA00022729"/>
    </source>
</evidence>
<dbReference type="Gene3D" id="3.40.190.10">
    <property type="entry name" value="Periplasmic binding protein-like II"/>
    <property type="match status" value="1"/>
</dbReference>
<accession>D5BNP3</accession>
<comment type="subcellular location">
    <subcellularLocation>
        <location evidence="1">Periplasm</location>
    </subcellularLocation>
</comment>
<dbReference type="OrthoDB" id="9803988at2"/>
<keyword evidence="4 5" id="KW-0732">Signal</keyword>
<protein>
    <submittedName>
        <fullName evidence="7">Hypothetical ABC transporter, periplasmic solute-binding protein, family 5</fullName>
    </submittedName>
</protein>
<dbReference type="InterPro" id="IPR039424">
    <property type="entry name" value="SBP_5"/>
</dbReference>
<dbReference type="SUPFAM" id="SSF53850">
    <property type="entry name" value="Periplasmic binding protein-like II"/>
    <property type="match status" value="1"/>
</dbReference>
<dbReference type="HOGENOM" id="CLU_017028_7_4_5"/>
<sequence>MKKLIIASAMILSISGTSAIAAPDGTFRQAHEYGYGDKSSLDPASRGRVMQITEKLMSRLIRPDMKGSPSPDLATSWSANNSATEWTLKLRSGVSFHDGSSFEAADVLYTLNRVLDPENKSPARSAIKMIEKMEALDSMTVKFTLSTPFADMPLQLMDYRLRIIPEGSGDSIATSGIGTGPFKLVSFDAAGVTKLEANMDYWEGAPGVAKMEIIGIGDGQARMQALLGGQIDFENTVTNQQKPMFASSNKFKLMEVPTGNWRGLVFRTDVAPFDDVRVRQAVRMAADREDLVQLIMGGAATVACDTPVKPDDQYHADIKCPQDIAGAKTLLAEAGYPNGIDVEVYVATLEPTWPILAEAYQQQAAKAGIRVTIKQVPSDGYWSDTWMQKTVSATRWNERPADSALHEIYLSTAKWNESYYKDEAFDALLGNARRELDFSKRKALYVKAQEHLYETAGTLIPYHVSKLYVMNDRVSGIDAVENHTIRWHKVTVK</sequence>
<keyword evidence="8" id="KW-1185">Reference proteome</keyword>
<dbReference type="KEGG" id="apb:SAR116_0067"/>
<dbReference type="PANTHER" id="PTHR30290:SF10">
    <property type="entry name" value="PERIPLASMIC OLIGOPEPTIDE-BINDING PROTEIN-RELATED"/>
    <property type="match status" value="1"/>
</dbReference>
<feature type="signal peptide" evidence="5">
    <location>
        <begin position="1"/>
        <end position="21"/>
    </location>
</feature>
<keyword evidence="3" id="KW-0813">Transport</keyword>
<comment type="similarity">
    <text evidence="2">Belongs to the bacterial solute-binding protein 5 family.</text>
</comment>
<dbReference type="InterPro" id="IPR000914">
    <property type="entry name" value="SBP_5_dom"/>
</dbReference>
<evidence type="ECO:0000256" key="3">
    <source>
        <dbReference type="ARBA" id="ARBA00022448"/>
    </source>
</evidence>
<dbReference type="Gene3D" id="3.10.105.10">
    <property type="entry name" value="Dipeptide-binding Protein, Domain 3"/>
    <property type="match status" value="1"/>
</dbReference>
<evidence type="ECO:0000313" key="8">
    <source>
        <dbReference type="Proteomes" id="UP000007460"/>
    </source>
</evidence>
<dbReference type="InterPro" id="IPR030678">
    <property type="entry name" value="Peptide/Ni-bd"/>
</dbReference>
<dbReference type="AlphaFoldDB" id="D5BNP3"/>
<evidence type="ECO:0000256" key="5">
    <source>
        <dbReference type="SAM" id="SignalP"/>
    </source>
</evidence>
<evidence type="ECO:0000256" key="2">
    <source>
        <dbReference type="ARBA" id="ARBA00005695"/>
    </source>
</evidence>
<dbReference type="CDD" id="cd08503">
    <property type="entry name" value="PBP2_NikA_DppA_OppA_like_17"/>
    <property type="match status" value="1"/>
</dbReference>
<feature type="chain" id="PRO_5003069146" evidence="5">
    <location>
        <begin position="22"/>
        <end position="493"/>
    </location>
</feature>